<feature type="compositionally biased region" description="Basic residues" evidence="1">
    <location>
        <begin position="1236"/>
        <end position="1247"/>
    </location>
</feature>
<sequence length="1247" mass="138872">MQDLLCDSGMIPYTEPYQTMYQKRRLGALGLEWKPGALNLSVGPNFSLDQDYQIPPLADLDAIAAPLPAFLDAMDWEPEIEVQSDDNDSEYNVIEEYSTGGDQGSLGSLSGDPECSTDDSEIDDTHKDARRRSKRKKPKADRHLVDLNFPPLQSEFMTSSGRRVKRRNLDECDGNSLSNGPIRKSRNGRKALRRNPSTSKTSSKSSRPRRAAARNALHFFSKITGTSTDGEDEYDSEGDSSESESMIPDSYVESDESDRDLPNEQIKLSKGKEVFFGESEDVAKANALPESHNAGNRKRLVLKLPGRDPNKLVPPERRENSASLSRKASEGSVKHISSLDMGCSSVDANNSMIGGLRGQSDKIEDHLDLTEAYKDGGHGAIKWGGVKARTSKRLRLGELVSSDAYAGSTRCLGDHKENNVNGYVGPEKACATVSPRTDIQTCKEDMNGKVTIPENLGNGREVLDDPDNAEDPSVPSEHIKYPESPKWVNRSAEDMPILTFNQNGQPSEVKEGNMPISTKLRFSSKRTTIDDESPGMKMKISRGHMNGGYDALNDSTSERATDLVSEVPLVDGSNDICSDNEGDGLLDSDAQVDRIAMSTPLVSGGLQPDSKKMYNVVYRRSKTQRDRSNSESGSAMVESTANVSNHNSSMIGDLHEGSTNGTHNKLSGRLKGHVLQSEDVHRSTQDGSANGSQLPSKEWGSSSRMAVGSRSTRNRRSNYYFHDTSPIRKPNQSTRRGSWLMLTTHEEGSRYIPQLGDEIVYLRQGHQEYAAHIGLKEAGPWTSSKGGSMLRAVEFCRVEGLEYSTSPGSGESCCKMTLKFTDPSSSMFDRAFNLTLPDMTGFPDFLVERTRFDAAINRNWSCRDKCKVWWKDASGDDGSWWDGRIVAVKPKSYEFPDSPWERYTVQYRSEPKEPQLHSPWELFDADTQWEQPHIDSNIRDNLLSAFAKLEKSSHKAQDQYAVNKLKQVSQKSNFTNRLENNYYRSLEAVQHDIQAAAERIKAAALSAAKGLSRAQAERAAAAAARNVNAYGQKEEGPSRWQEKREAKRQMYLMSTEKAVRLGERKDKTTMTSTMGASQCQKCFQAGHWTYECKNERVYMSRPSRTQQLKNPKLRMKLSVSYDLDNPDVKDDEKDDNSRSNKSKRKHRSDLGSSSDSEASVFETDSGGASSVTGSGSSSAESSTDYSSSSESEEERKRRRKKNRKKKQKVRRRRYSSSSESSDSESTSGSDSDDKSSRRKSRKHNRRC</sequence>
<dbReference type="Pfam" id="PF13917">
    <property type="entry name" value="zf-CCHC_3"/>
    <property type="match status" value="1"/>
</dbReference>
<feature type="compositionally biased region" description="Acidic residues" evidence="1">
    <location>
        <begin position="229"/>
        <end position="242"/>
    </location>
</feature>
<dbReference type="OrthoDB" id="538223at2759"/>
<feature type="region of interest" description="Disordered" evidence="1">
    <location>
        <begin position="1101"/>
        <end position="1247"/>
    </location>
</feature>
<comment type="caution">
    <text evidence="3">The sequence shown here is derived from an EMBL/GenBank/DDBJ whole genome shotgun (WGS) entry which is preliminary data.</text>
</comment>
<dbReference type="InterPro" id="IPR057451">
    <property type="entry name" value="BRWD/PHIP_AD"/>
</dbReference>
<dbReference type="InterPro" id="IPR052060">
    <property type="entry name" value="Bromo_WD_repeat"/>
</dbReference>
<keyword evidence="4" id="KW-1185">Reference proteome</keyword>
<feature type="domain" description="BRWD/PHIP ancillary-like" evidence="2">
    <location>
        <begin position="749"/>
        <end position="927"/>
    </location>
</feature>
<feature type="compositionally biased region" description="Basic and acidic residues" evidence="1">
    <location>
        <begin position="305"/>
        <end position="320"/>
    </location>
</feature>
<dbReference type="Proteomes" id="UP000325315">
    <property type="component" value="Unassembled WGS sequence"/>
</dbReference>
<dbReference type="Pfam" id="PF25313">
    <property type="entry name" value="BRWD_AD"/>
    <property type="match status" value="1"/>
</dbReference>
<dbReference type="GO" id="GO:0005634">
    <property type="term" value="C:nucleus"/>
    <property type="evidence" value="ECO:0007669"/>
    <property type="project" value="TreeGrafter"/>
</dbReference>
<reference evidence="4" key="1">
    <citation type="journal article" date="2019" name="Plant Biotechnol. J.">
        <title>Genome sequencing of the Australian wild diploid species Gossypium australe highlights disease resistance and delayed gland morphogenesis.</title>
        <authorList>
            <person name="Cai Y."/>
            <person name="Cai X."/>
            <person name="Wang Q."/>
            <person name="Wang P."/>
            <person name="Zhang Y."/>
            <person name="Cai C."/>
            <person name="Xu Y."/>
            <person name="Wang K."/>
            <person name="Zhou Z."/>
            <person name="Wang C."/>
            <person name="Geng S."/>
            <person name="Li B."/>
            <person name="Dong Q."/>
            <person name="Hou Y."/>
            <person name="Wang H."/>
            <person name="Ai P."/>
            <person name="Liu Z."/>
            <person name="Yi F."/>
            <person name="Sun M."/>
            <person name="An G."/>
            <person name="Cheng J."/>
            <person name="Zhang Y."/>
            <person name="Shi Q."/>
            <person name="Xie Y."/>
            <person name="Shi X."/>
            <person name="Chang Y."/>
            <person name="Huang F."/>
            <person name="Chen Y."/>
            <person name="Hong S."/>
            <person name="Mi L."/>
            <person name="Sun Q."/>
            <person name="Zhang L."/>
            <person name="Zhou B."/>
            <person name="Peng R."/>
            <person name="Zhang X."/>
            <person name="Liu F."/>
        </authorList>
    </citation>
    <scope>NUCLEOTIDE SEQUENCE [LARGE SCALE GENOMIC DNA]</scope>
    <source>
        <strain evidence="4">cv. PA1801</strain>
    </source>
</reference>
<feature type="compositionally biased region" description="Basic residues" evidence="1">
    <location>
        <begin position="1196"/>
        <end position="1214"/>
    </location>
</feature>
<dbReference type="GO" id="GO:0007010">
    <property type="term" value="P:cytoskeleton organization"/>
    <property type="evidence" value="ECO:0007669"/>
    <property type="project" value="TreeGrafter"/>
</dbReference>
<organism evidence="3 4">
    <name type="scientific">Gossypium australe</name>
    <dbReference type="NCBI Taxonomy" id="47621"/>
    <lineage>
        <taxon>Eukaryota</taxon>
        <taxon>Viridiplantae</taxon>
        <taxon>Streptophyta</taxon>
        <taxon>Embryophyta</taxon>
        <taxon>Tracheophyta</taxon>
        <taxon>Spermatophyta</taxon>
        <taxon>Magnoliopsida</taxon>
        <taxon>eudicotyledons</taxon>
        <taxon>Gunneridae</taxon>
        <taxon>Pentapetalae</taxon>
        <taxon>rosids</taxon>
        <taxon>malvids</taxon>
        <taxon>Malvales</taxon>
        <taxon>Malvaceae</taxon>
        <taxon>Malvoideae</taxon>
        <taxon>Gossypium</taxon>
    </lineage>
</organism>
<dbReference type="PANTHER" id="PTHR16266:SF39">
    <property type="entry name" value="BROMODOMAIN AND WD REPEAT-CONTAINING PROTEIN 1-LIKE"/>
    <property type="match status" value="1"/>
</dbReference>
<feature type="compositionally biased region" description="Low complexity" evidence="1">
    <location>
        <begin position="1150"/>
        <end position="1189"/>
    </location>
</feature>
<feature type="region of interest" description="Disordered" evidence="1">
    <location>
        <begin position="286"/>
        <end position="333"/>
    </location>
</feature>
<feature type="compositionally biased region" description="Polar residues" evidence="1">
    <location>
        <begin position="630"/>
        <end position="650"/>
    </location>
</feature>
<feature type="compositionally biased region" description="Basic residues" evidence="1">
    <location>
        <begin position="183"/>
        <end position="193"/>
    </location>
</feature>
<protein>
    <submittedName>
        <fullName evidence="3">PH-interacting protein</fullName>
    </submittedName>
</protein>
<dbReference type="GO" id="GO:0008360">
    <property type="term" value="P:regulation of cell shape"/>
    <property type="evidence" value="ECO:0007669"/>
    <property type="project" value="TreeGrafter"/>
</dbReference>
<feature type="region of interest" description="Disordered" evidence="1">
    <location>
        <begin position="97"/>
        <end position="261"/>
    </location>
</feature>
<feature type="compositionally biased region" description="Basic residues" evidence="1">
    <location>
        <begin position="128"/>
        <end position="140"/>
    </location>
</feature>
<gene>
    <name evidence="3" type="ORF">EPI10_018602</name>
</gene>
<evidence type="ECO:0000256" key="1">
    <source>
        <dbReference type="SAM" id="MobiDB-lite"/>
    </source>
</evidence>
<evidence type="ECO:0000313" key="3">
    <source>
        <dbReference type="EMBL" id="KAA3455595.1"/>
    </source>
</evidence>
<evidence type="ECO:0000313" key="4">
    <source>
        <dbReference type="Proteomes" id="UP000325315"/>
    </source>
</evidence>
<feature type="region of interest" description="Disordered" evidence="1">
    <location>
        <begin position="621"/>
        <end position="712"/>
    </location>
</feature>
<feature type="compositionally biased region" description="Basic and acidic residues" evidence="1">
    <location>
        <begin position="1126"/>
        <end position="1138"/>
    </location>
</feature>
<evidence type="ECO:0000259" key="2">
    <source>
        <dbReference type="Pfam" id="PF25313"/>
    </source>
</evidence>
<proteinExistence type="predicted"/>
<dbReference type="GO" id="GO:0006357">
    <property type="term" value="P:regulation of transcription by RNA polymerase II"/>
    <property type="evidence" value="ECO:0007669"/>
    <property type="project" value="TreeGrafter"/>
</dbReference>
<feature type="compositionally biased region" description="Low complexity" evidence="1">
    <location>
        <begin position="1215"/>
        <end position="1229"/>
    </location>
</feature>
<feature type="compositionally biased region" description="Polar residues" evidence="1">
    <location>
        <begin position="685"/>
        <end position="704"/>
    </location>
</feature>
<accession>A0A5B6UPK8</accession>
<dbReference type="EMBL" id="SMMG02000012">
    <property type="protein sequence ID" value="KAA3455595.1"/>
    <property type="molecule type" value="Genomic_DNA"/>
</dbReference>
<dbReference type="AlphaFoldDB" id="A0A5B6UPK8"/>
<name>A0A5B6UPK8_9ROSI</name>
<dbReference type="PANTHER" id="PTHR16266">
    <property type="entry name" value="WD REPEAT DOMAIN 9"/>
    <property type="match status" value="1"/>
</dbReference>
<feature type="compositionally biased region" description="Low complexity" evidence="1">
    <location>
        <begin position="194"/>
        <end position="205"/>
    </location>
</feature>
<feature type="region of interest" description="Disordered" evidence="1">
    <location>
        <begin position="454"/>
        <end position="477"/>
    </location>
</feature>